<dbReference type="EMBL" id="BPLR01002810">
    <property type="protein sequence ID" value="GIX78020.1"/>
    <property type="molecule type" value="Genomic_DNA"/>
</dbReference>
<evidence type="ECO:0000313" key="2">
    <source>
        <dbReference type="EMBL" id="GIX78020.1"/>
    </source>
</evidence>
<evidence type="ECO:0000256" key="1">
    <source>
        <dbReference type="SAM" id="MobiDB-lite"/>
    </source>
</evidence>
<evidence type="ECO:0000313" key="3">
    <source>
        <dbReference type="Proteomes" id="UP001054945"/>
    </source>
</evidence>
<feature type="region of interest" description="Disordered" evidence="1">
    <location>
        <begin position="54"/>
        <end position="84"/>
    </location>
</feature>
<name>A0AAV4N2E4_CAEEX</name>
<dbReference type="Proteomes" id="UP001054945">
    <property type="component" value="Unassembled WGS sequence"/>
</dbReference>
<reference evidence="2 3" key="1">
    <citation type="submission" date="2021-06" db="EMBL/GenBank/DDBJ databases">
        <title>Caerostris extrusa draft genome.</title>
        <authorList>
            <person name="Kono N."/>
            <person name="Arakawa K."/>
        </authorList>
    </citation>
    <scope>NUCLEOTIDE SEQUENCE [LARGE SCALE GENOMIC DNA]</scope>
</reference>
<sequence length="123" mass="13981">MKLIHLEKIYLLSNLRLSSGQNKCTVPSPNQRLHEQSNRKAAIQSSISLTTVDAPQPILHQHSPPTHAPWPEQPESKQSSVKKSQLSNNIQLHYKTLLLHNDWFILKIVGTGKFTFYAVIHLV</sequence>
<organism evidence="2 3">
    <name type="scientific">Caerostris extrusa</name>
    <name type="common">Bark spider</name>
    <name type="synonym">Caerostris bankana</name>
    <dbReference type="NCBI Taxonomy" id="172846"/>
    <lineage>
        <taxon>Eukaryota</taxon>
        <taxon>Metazoa</taxon>
        <taxon>Ecdysozoa</taxon>
        <taxon>Arthropoda</taxon>
        <taxon>Chelicerata</taxon>
        <taxon>Arachnida</taxon>
        <taxon>Araneae</taxon>
        <taxon>Araneomorphae</taxon>
        <taxon>Entelegynae</taxon>
        <taxon>Araneoidea</taxon>
        <taxon>Araneidae</taxon>
        <taxon>Caerostris</taxon>
    </lineage>
</organism>
<proteinExistence type="predicted"/>
<comment type="caution">
    <text evidence="2">The sequence shown here is derived from an EMBL/GenBank/DDBJ whole genome shotgun (WGS) entry which is preliminary data.</text>
</comment>
<protein>
    <submittedName>
        <fullName evidence="2">Uncharacterized protein</fullName>
    </submittedName>
</protein>
<accession>A0AAV4N2E4</accession>
<keyword evidence="3" id="KW-1185">Reference proteome</keyword>
<gene>
    <name evidence="2" type="ORF">CEXT_486091</name>
</gene>
<dbReference type="AlphaFoldDB" id="A0AAV4N2E4"/>